<dbReference type="Pfam" id="PF21895">
    <property type="entry name" value="MTHFR_C"/>
    <property type="match status" value="1"/>
</dbReference>
<dbReference type="GO" id="GO:0009086">
    <property type="term" value="P:methionine biosynthetic process"/>
    <property type="evidence" value="ECO:0007669"/>
    <property type="project" value="TreeGrafter"/>
</dbReference>
<dbReference type="Gene3D" id="3.20.20.220">
    <property type="match status" value="1"/>
</dbReference>
<dbReference type="PANTHER" id="PTHR45754">
    <property type="entry name" value="METHYLENETETRAHYDROFOLATE REDUCTASE"/>
    <property type="match status" value="1"/>
</dbReference>
<dbReference type="HOGENOM" id="CLU_025841_2_1_1"/>
<comment type="similarity">
    <text evidence="3">Belongs to the methylenetetrahydrofolate reductase family.</text>
</comment>
<name>A0A0C3CYB6_HEBCY</name>
<gene>
    <name evidence="10" type="ORF">M413DRAFT_60306</name>
</gene>
<keyword evidence="4" id="KW-0285">Flavoprotein</keyword>
<dbReference type="NCBIfam" id="TIGR00677">
    <property type="entry name" value="fadh2_euk"/>
    <property type="match status" value="1"/>
</dbReference>
<evidence type="ECO:0000256" key="1">
    <source>
        <dbReference type="ARBA" id="ARBA00001974"/>
    </source>
</evidence>
<dbReference type="InterPro" id="IPR003171">
    <property type="entry name" value="Mehydrof_redctse-like"/>
</dbReference>
<sequence length="610" mass="68158">MKLLDQISRHDASKPFYTFEFFPPRTDQGFENLASRISRLSALNPLAISVTWGAGGSTKDRSLELAGLSQNNGLNTILHLTCTNMRMGLIDEVLKSAKDQGINNILALRGDPPRGEEEWIASDPRFTRAIDLVNYIRSIPEYSDWFCVGVAGYPDGHADDSVDEDTEIDRLKEKVNAGADFVITQLFYDVDHFLSWYKKVRQKGITVPVIPGIMPIQTYSSFARVTKLCGARVPESLASTLADLSHDDQLVKDYGVQLATQMITRIHSEGGIRGFHFCTLNLEKSVQRILEALRWIWQPPSSLEKNKLIDPPGTPARAARMDSNLLISPLNAANTATLGLSTISTTEGEAGRGELNNAASWDDFPNGRFGDFKSPAFGNQDPWGGSGISKNETLSQWGSPKRLEDLTQIFFDYLHSKITSTPFSPTPLSPESLMILPHLENLTKKGWWTVGSQPAVNGASSTDDIVGWGPRAGYVFQKCFVEFFCEEKDVNAISKRIADRGNGWVHFFACNNEVGAQGKCISNVPDDGRNAVTWGVFPGKEIIQTTIIERESFLSWKEEAFSIWSEWASFYRPGSEEREILESVRDNRWLVNVVHHDYKDSEALWTFLDE</sequence>
<dbReference type="InterPro" id="IPR004621">
    <property type="entry name" value="Fadh2_euk"/>
</dbReference>
<dbReference type="PANTHER" id="PTHR45754:SF1">
    <property type="entry name" value="METHYLENETETRAHYDROFOLATE REDUCTASE 1"/>
    <property type="match status" value="1"/>
</dbReference>
<reference evidence="11" key="2">
    <citation type="submission" date="2015-01" db="EMBL/GenBank/DDBJ databases">
        <title>Evolutionary Origins and Diversification of the Mycorrhizal Mutualists.</title>
        <authorList>
            <consortium name="DOE Joint Genome Institute"/>
            <consortium name="Mycorrhizal Genomics Consortium"/>
            <person name="Kohler A."/>
            <person name="Kuo A."/>
            <person name="Nagy L.G."/>
            <person name="Floudas D."/>
            <person name="Copeland A."/>
            <person name="Barry K.W."/>
            <person name="Cichocki N."/>
            <person name="Veneault-Fourrey C."/>
            <person name="LaButti K."/>
            <person name="Lindquist E.A."/>
            <person name="Lipzen A."/>
            <person name="Lundell T."/>
            <person name="Morin E."/>
            <person name="Murat C."/>
            <person name="Riley R."/>
            <person name="Ohm R."/>
            <person name="Sun H."/>
            <person name="Tunlid A."/>
            <person name="Henrissat B."/>
            <person name="Grigoriev I.V."/>
            <person name="Hibbett D.S."/>
            <person name="Martin F."/>
        </authorList>
    </citation>
    <scope>NUCLEOTIDE SEQUENCE [LARGE SCALE GENOMIC DNA]</scope>
    <source>
        <strain evidence="11">h7</strain>
    </source>
</reference>
<dbReference type="AlphaFoldDB" id="A0A0C3CYB6"/>
<dbReference type="CDD" id="cd00537">
    <property type="entry name" value="MTHFR"/>
    <property type="match status" value="1"/>
</dbReference>
<evidence type="ECO:0000256" key="6">
    <source>
        <dbReference type="ARBA" id="ARBA00022857"/>
    </source>
</evidence>
<organism evidence="10 11">
    <name type="scientific">Hebeloma cylindrosporum</name>
    <dbReference type="NCBI Taxonomy" id="76867"/>
    <lineage>
        <taxon>Eukaryota</taxon>
        <taxon>Fungi</taxon>
        <taxon>Dikarya</taxon>
        <taxon>Basidiomycota</taxon>
        <taxon>Agaricomycotina</taxon>
        <taxon>Agaricomycetes</taxon>
        <taxon>Agaricomycetidae</taxon>
        <taxon>Agaricales</taxon>
        <taxon>Agaricineae</taxon>
        <taxon>Hymenogastraceae</taxon>
        <taxon>Hebeloma</taxon>
    </lineage>
</organism>
<accession>A0A0C3CYB6</accession>
<evidence type="ECO:0000256" key="2">
    <source>
        <dbReference type="ARBA" id="ARBA00004777"/>
    </source>
</evidence>
<dbReference type="SUPFAM" id="SSF51730">
    <property type="entry name" value="FAD-linked oxidoreductase"/>
    <property type="match status" value="1"/>
</dbReference>
<evidence type="ECO:0000256" key="7">
    <source>
        <dbReference type="ARBA" id="ARBA00023002"/>
    </source>
</evidence>
<keyword evidence="6" id="KW-0521">NADP</keyword>
<evidence type="ECO:0000256" key="4">
    <source>
        <dbReference type="ARBA" id="ARBA00022630"/>
    </source>
</evidence>
<evidence type="ECO:0000256" key="8">
    <source>
        <dbReference type="RuleBase" id="RU004254"/>
    </source>
</evidence>
<evidence type="ECO:0000256" key="3">
    <source>
        <dbReference type="ARBA" id="ARBA00006743"/>
    </source>
</evidence>
<keyword evidence="7" id="KW-0560">Oxidoreductase</keyword>
<dbReference type="InterPro" id="IPR053806">
    <property type="entry name" value="MTHFR_C"/>
</dbReference>
<dbReference type="UniPathway" id="UPA00193"/>
<dbReference type="Proteomes" id="UP000053424">
    <property type="component" value="Unassembled WGS sequence"/>
</dbReference>
<dbReference type="InterPro" id="IPR029041">
    <property type="entry name" value="FAD-linked_oxidoreductase-like"/>
</dbReference>
<proteinExistence type="inferred from homology"/>
<keyword evidence="5" id="KW-0274">FAD</keyword>
<keyword evidence="11" id="KW-1185">Reference proteome</keyword>
<reference evidence="10 11" key="1">
    <citation type="submission" date="2014-04" db="EMBL/GenBank/DDBJ databases">
        <authorList>
            <consortium name="DOE Joint Genome Institute"/>
            <person name="Kuo A."/>
            <person name="Gay G."/>
            <person name="Dore J."/>
            <person name="Kohler A."/>
            <person name="Nagy L.G."/>
            <person name="Floudas D."/>
            <person name="Copeland A."/>
            <person name="Barry K.W."/>
            <person name="Cichocki N."/>
            <person name="Veneault-Fourrey C."/>
            <person name="LaButti K."/>
            <person name="Lindquist E.A."/>
            <person name="Lipzen A."/>
            <person name="Lundell T."/>
            <person name="Morin E."/>
            <person name="Murat C."/>
            <person name="Sun H."/>
            <person name="Tunlid A."/>
            <person name="Henrissat B."/>
            <person name="Grigoriev I.V."/>
            <person name="Hibbett D.S."/>
            <person name="Martin F."/>
            <person name="Nordberg H.P."/>
            <person name="Cantor M.N."/>
            <person name="Hua S.X."/>
        </authorList>
    </citation>
    <scope>NUCLEOTIDE SEQUENCE [LARGE SCALE GENOMIC DNA]</scope>
    <source>
        <strain evidence="11">h7</strain>
    </source>
</reference>
<evidence type="ECO:0000313" key="10">
    <source>
        <dbReference type="EMBL" id="KIM48831.1"/>
    </source>
</evidence>
<dbReference type="EMBL" id="KN831768">
    <property type="protein sequence ID" value="KIM48831.1"/>
    <property type="molecule type" value="Genomic_DNA"/>
</dbReference>
<feature type="domain" description="MTHFR SAM-binding regulatory" evidence="9">
    <location>
        <begin position="358"/>
        <end position="609"/>
    </location>
</feature>
<dbReference type="GO" id="GO:0071949">
    <property type="term" value="F:FAD binding"/>
    <property type="evidence" value="ECO:0007669"/>
    <property type="project" value="TreeGrafter"/>
</dbReference>
<dbReference type="FunFam" id="3.20.20.220:FF:000002">
    <property type="entry name" value="Methylenetetrahydrofolate reductase"/>
    <property type="match status" value="1"/>
</dbReference>
<comment type="cofactor">
    <cofactor evidence="1">
        <name>FAD</name>
        <dbReference type="ChEBI" id="CHEBI:57692"/>
    </cofactor>
</comment>
<evidence type="ECO:0000313" key="11">
    <source>
        <dbReference type="Proteomes" id="UP000053424"/>
    </source>
</evidence>
<evidence type="ECO:0000259" key="9">
    <source>
        <dbReference type="Pfam" id="PF21895"/>
    </source>
</evidence>
<protein>
    <recommendedName>
        <fullName evidence="9">MTHFR SAM-binding regulatory domain-containing protein</fullName>
    </recommendedName>
</protein>
<dbReference type="GO" id="GO:0004489">
    <property type="term" value="F:methylenetetrahydrofolate reductase [NAD(P)H] activity"/>
    <property type="evidence" value="ECO:0007669"/>
    <property type="project" value="InterPro"/>
</dbReference>
<dbReference type="Pfam" id="PF02219">
    <property type="entry name" value="MTHFR"/>
    <property type="match status" value="1"/>
</dbReference>
<dbReference type="GO" id="GO:0005829">
    <property type="term" value="C:cytosol"/>
    <property type="evidence" value="ECO:0007669"/>
    <property type="project" value="TreeGrafter"/>
</dbReference>
<dbReference type="OrthoDB" id="16284at2759"/>
<dbReference type="GO" id="GO:0035999">
    <property type="term" value="P:tetrahydrofolate interconversion"/>
    <property type="evidence" value="ECO:0007669"/>
    <property type="project" value="UniProtKB-UniPathway"/>
</dbReference>
<evidence type="ECO:0000256" key="5">
    <source>
        <dbReference type="ARBA" id="ARBA00022827"/>
    </source>
</evidence>
<comment type="pathway">
    <text evidence="2 8">One-carbon metabolism; tetrahydrofolate interconversion.</text>
</comment>
<dbReference type="STRING" id="686832.A0A0C3CYB6"/>